<dbReference type="EMBL" id="VOAH01000003">
    <property type="protein sequence ID" value="TVP41499.1"/>
    <property type="molecule type" value="Genomic_DNA"/>
</dbReference>
<sequence length="144" mass="15541">MSIIINEESVGMSNNVYAQVNQQTDSLASPNKITIQLTSVKYAPLSETNFNQLKVLVDYNTNDLSVVNTPMTGTMKVSLPDGTPLKTSSIQKGYVVGQSGTIQFATSFTDKAIQRVNADVYLTNTLGTEKISNVLTINASSLTK</sequence>
<protein>
    <submittedName>
        <fullName evidence="1">Uncharacterized protein</fullName>
    </submittedName>
</protein>
<name>A0A557SY19_9ARCH</name>
<dbReference type="Proteomes" id="UP000315289">
    <property type="component" value="Unassembled WGS sequence"/>
</dbReference>
<gene>
    <name evidence="1" type="ORF">NARC_30214</name>
</gene>
<proteinExistence type="predicted"/>
<keyword evidence="2" id="KW-1185">Reference proteome</keyword>
<reference evidence="1 2" key="1">
    <citation type="journal article" date="2019" name="Front. Microbiol.">
        <title>Ammonia Oxidation by the Arctic Terrestrial Thaumarchaeote Candidatus Nitrosocosmicus arcticus Is Stimulated by Increasing Temperatures.</title>
        <authorList>
            <person name="Alves R.J.E."/>
            <person name="Kerou M."/>
            <person name="Zappe A."/>
            <person name="Bittner R."/>
            <person name="Abby S.S."/>
            <person name="Schmidt H.A."/>
            <person name="Pfeifer K."/>
            <person name="Schleper C."/>
        </authorList>
    </citation>
    <scope>NUCLEOTIDE SEQUENCE [LARGE SCALE GENOMIC DNA]</scope>
    <source>
        <strain evidence="1 2">Kfb</strain>
    </source>
</reference>
<accession>A0A557SY19</accession>
<evidence type="ECO:0000313" key="2">
    <source>
        <dbReference type="Proteomes" id="UP000315289"/>
    </source>
</evidence>
<organism evidence="1 2">
    <name type="scientific">Candidatus Nitrosocosmicus arcticus</name>
    <dbReference type="NCBI Taxonomy" id="2035267"/>
    <lineage>
        <taxon>Archaea</taxon>
        <taxon>Nitrososphaerota</taxon>
        <taxon>Nitrososphaeria</taxon>
        <taxon>Nitrososphaerales</taxon>
        <taxon>Nitrososphaeraceae</taxon>
        <taxon>Candidatus Nitrosocosmicus</taxon>
    </lineage>
</organism>
<comment type="caution">
    <text evidence="1">The sequence shown here is derived from an EMBL/GenBank/DDBJ whole genome shotgun (WGS) entry which is preliminary data.</text>
</comment>
<evidence type="ECO:0000313" key="1">
    <source>
        <dbReference type="EMBL" id="TVP41499.1"/>
    </source>
</evidence>
<dbReference type="AlphaFoldDB" id="A0A557SY19"/>